<evidence type="ECO:0000256" key="1">
    <source>
        <dbReference type="SAM" id="SignalP"/>
    </source>
</evidence>
<reference evidence="4" key="1">
    <citation type="journal article" date="2019" name="Int. J. Syst. Evol. Microbiol.">
        <title>The Global Catalogue of Microorganisms (GCM) 10K type strain sequencing project: providing services to taxonomists for standard genome sequencing and annotation.</title>
        <authorList>
            <consortium name="The Broad Institute Genomics Platform"/>
            <consortium name="The Broad Institute Genome Sequencing Center for Infectious Disease"/>
            <person name="Wu L."/>
            <person name="Ma J."/>
        </authorList>
    </citation>
    <scope>NUCLEOTIDE SEQUENCE [LARGE SCALE GENOMIC DNA]</scope>
    <source>
        <strain evidence="4">JCM 18077</strain>
    </source>
</reference>
<name>A0ABP8ZAB0_9ACTN</name>
<feature type="domain" description="DUF4189" evidence="2">
    <location>
        <begin position="38"/>
        <end position="112"/>
    </location>
</feature>
<dbReference type="Pfam" id="PF13827">
    <property type="entry name" value="DUF4189"/>
    <property type="match status" value="1"/>
</dbReference>
<keyword evidence="1" id="KW-0732">Signal</keyword>
<dbReference type="RefSeq" id="WP_246995141.1">
    <property type="nucleotide sequence ID" value="NZ_BAABIE010000009.1"/>
</dbReference>
<keyword evidence="4" id="KW-1185">Reference proteome</keyword>
<feature type="chain" id="PRO_5047361292" evidence="1">
    <location>
        <begin position="23"/>
        <end position="130"/>
    </location>
</feature>
<dbReference type="EMBL" id="BAABIE010000009">
    <property type="protein sequence ID" value="GAA4751132.1"/>
    <property type="molecule type" value="Genomic_DNA"/>
</dbReference>
<proteinExistence type="predicted"/>
<organism evidence="3 4">
    <name type="scientific">Gordonia alkaliphila</name>
    <dbReference type="NCBI Taxonomy" id="1053547"/>
    <lineage>
        <taxon>Bacteria</taxon>
        <taxon>Bacillati</taxon>
        <taxon>Actinomycetota</taxon>
        <taxon>Actinomycetes</taxon>
        <taxon>Mycobacteriales</taxon>
        <taxon>Gordoniaceae</taxon>
        <taxon>Gordonia</taxon>
    </lineage>
</organism>
<dbReference type="InterPro" id="IPR025240">
    <property type="entry name" value="DUF4189"/>
</dbReference>
<dbReference type="Proteomes" id="UP001500822">
    <property type="component" value="Unassembled WGS sequence"/>
</dbReference>
<evidence type="ECO:0000313" key="4">
    <source>
        <dbReference type="Proteomes" id="UP001500822"/>
    </source>
</evidence>
<evidence type="ECO:0000313" key="3">
    <source>
        <dbReference type="EMBL" id="GAA4751132.1"/>
    </source>
</evidence>
<gene>
    <name evidence="3" type="ORF">GCM10023217_22280</name>
</gene>
<feature type="signal peptide" evidence="1">
    <location>
        <begin position="1"/>
        <end position="22"/>
    </location>
</feature>
<comment type="caution">
    <text evidence="3">The sequence shown here is derived from an EMBL/GenBank/DDBJ whole genome shotgun (WGS) entry which is preliminary data.</text>
</comment>
<protein>
    <submittedName>
        <fullName evidence="3">DUF4189 domain-containing protein</fullName>
    </submittedName>
</protein>
<accession>A0ABP8ZAB0</accession>
<sequence>MNLRARLTGAGLAVLGAASVLAVSSAIEPAPAQAANYYGALALSPSTGATGRAWDYSDTTSARNAARSACGYSDCKVVAAFVNGCGAIARGDAYWGYGAADDLYTAQSYALYYSGGGYIYDWLCTSGHSA</sequence>
<evidence type="ECO:0000259" key="2">
    <source>
        <dbReference type="Pfam" id="PF13827"/>
    </source>
</evidence>